<protein>
    <submittedName>
        <fullName evidence="1">Uncharacterized protein</fullName>
    </submittedName>
</protein>
<sequence>MLPKVFFVLLIASIAHAVQFLEALPEIPAAWSDQKGCFLKEHNKVIPFGSTFPGDNCSLITCNTDAIRYTTCMTFNLTSPRCKVVDPKKGTYPECCPKPHCD</sequence>
<gene>
    <name evidence="1" type="ORF">PYW08_011953</name>
</gene>
<organism evidence="1 2">
    <name type="scientific">Mythimna loreyi</name>
    <dbReference type="NCBI Taxonomy" id="667449"/>
    <lineage>
        <taxon>Eukaryota</taxon>
        <taxon>Metazoa</taxon>
        <taxon>Ecdysozoa</taxon>
        <taxon>Arthropoda</taxon>
        <taxon>Hexapoda</taxon>
        <taxon>Insecta</taxon>
        <taxon>Pterygota</taxon>
        <taxon>Neoptera</taxon>
        <taxon>Endopterygota</taxon>
        <taxon>Lepidoptera</taxon>
        <taxon>Glossata</taxon>
        <taxon>Ditrysia</taxon>
        <taxon>Noctuoidea</taxon>
        <taxon>Noctuidae</taxon>
        <taxon>Noctuinae</taxon>
        <taxon>Hadenini</taxon>
        <taxon>Mythimna</taxon>
    </lineage>
</organism>
<evidence type="ECO:0000313" key="1">
    <source>
        <dbReference type="EMBL" id="KAJ8719778.1"/>
    </source>
</evidence>
<dbReference type="EMBL" id="CM056779">
    <property type="protein sequence ID" value="KAJ8719778.1"/>
    <property type="molecule type" value="Genomic_DNA"/>
</dbReference>
<dbReference type="Proteomes" id="UP001231649">
    <property type="component" value="Chromosome 3"/>
</dbReference>
<evidence type="ECO:0000313" key="2">
    <source>
        <dbReference type="Proteomes" id="UP001231649"/>
    </source>
</evidence>
<name>A0ACC2QKU6_9NEOP</name>
<proteinExistence type="predicted"/>
<reference evidence="1" key="1">
    <citation type="submission" date="2023-03" db="EMBL/GenBank/DDBJ databases">
        <title>Chromosome-level genomes of two armyworms, Mythimna separata and Mythimna loreyi, provide insights into the biosynthesis and reception of sex pheromones.</title>
        <authorList>
            <person name="Zhao H."/>
        </authorList>
    </citation>
    <scope>NUCLEOTIDE SEQUENCE</scope>
    <source>
        <strain evidence="1">BeijingLab</strain>
    </source>
</reference>
<comment type="caution">
    <text evidence="1">The sequence shown here is derived from an EMBL/GenBank/DDBJ whole genome shotgun (WGS) entry which is preliminary data.</text>
</comment>
<accession>A0ACC2QKU6</accession>
<keyword evidence="2" id="KW-1185">Reference proteome</keyword>